<dbReference type="AlphaFoldDB" id="A0A671Y2F9"/>
<keyword evidence="1" id="KW-0472">Membrane</keyword>
<accession>A0A671Y2F9</accession>
<protein>
    <submittedName>
        <fullName evidence="3">Uncharacterized protein</fullName>
    </submittedName>
</protein>
<feature type="chain" id="PRO_5025351162" evidence="2">
    <location>
        <begin position="27"/>
        <end position="77"/>
    </location>
</feature>
<feature type="transmembrane region" description="Helical" evidence="1">
    <location>
        <begin position="48"/>
        <end position="76"/>
    </location>
</feature>
<name>A0A671Y2F9_SPAAU</name>
<keyword evidence="4" id="KW-1185">Reference proteome</keyword>
<evidence type="ECO:0000256" key="2">
    <source>
        <dbReference type="SAM" id="SignalP"/>
    </source>
</evidence>
<reference evidence="3" key="2">
    <citation type="submission" date="2025-08" db="UniProtKB">
        <authorList>
            <consortium name="Ensembl"/>
        </authorList>
    </citation>
    <scope>IDENTIFICATION</scope>
</reference>
<dbReference type="Ensembl" id="ENSSAUT00010060158.1">
    <property type="protein sequence ID" value="ENSSAUP00010057291.1"/>
    <property type="gene ID" value="ENSSAUG00010023442.1"/>
</dbReference>
<sequence>ISGPIQAALRFWDGLVCICLPLLVSADPQVLAEESLRGSSQLHLSHTYFHLFFFSCIYSSIYYDSLVCSCFVFFVCC</sequence>
<proteinExistence type="predicted"/>
<dbReference type="Proteomes" id="UP000472265">
    <property type="component" value="Chromosome 21"/>
</dbReference>
<evidence type="ECO:0000313" key="4">
    <source>
        <dbReference type="Proteomes" id="UP000472265"/>
    </source>
</evidence>
<evidence type="ECO:0000313" key="3">
    <source>
        <dbReference type="Ensembl" id="ENSSAUP00010057291.1"/>
    </source>
</evidence>
<keyword evidence="1" id="KW-1133">Transmembrane helix</keyword>
<reference evidence="3" key="1">
    <citation type="submission" date="2021-04" db="EMBL/GenBank/DDBJ databases">
        <authorList>
            <consortium name="Wellcome Sanger Institute Data Sharing"/>
        </authorList>
    </citation>
    <scope>NUCLEOTIDE SEQUENCE [LARGE SCALE GENOMIC DNA]</scope>
</reference>
<organism evidence="3 4">
    <name type="scientific">Sparus aurata</name>
    <name type="common">Gilthead sea bream</name>
    <dbReference type="NCBI Taxonomy" id="8175"/>
    <lineage>
        <taxon>Eukaryota</taxon>
        <taxon>Metazoa</taxon>
        <taxon>Chordata</taxon>
        <taxon>Craniata</taxon>
        <taxon>Vertebrata</taxon>
        <taxon>Euteleostomi</taxon>
        <taxon>Actinopterygii</taxon>
        <taxon>Neopterygii</taxon>
        <taxon>Teleostei</taxon>
        <taxon>Neoteleostei</taxon>
        <taxon>Acanthomorphata</taxon>
        <taxon>Eupercaria</taxon>
        <taxon>Spariformes</taxon>
        <taxon>Sparidae</taxon>
        <taxon>Sparus</taxon>
    </lineage>
</organism>
<keyword evidence="2" id="KW-0732">Signal</keyword>
<reference evidence="3" key="3">
    <citation type="submission" date="2025-09" db="UniProtKB">
        <authorList>
            <consortium name="Ensembl"/>
        </authorList>
    </citation>
    <scope>IDENTIFICATION</scope>
</reference>
<keyword evidence="1" id="KW-0812">Transmembrane</keyword>
<evidence type="ECO:0000256" key="1">
    <source>
        <dbReference type="SAM" id="Phobius"/>
    </source>
</evidence>
<dbReference type="InParanoid" id="A0A671Y2F9"/>
<feature type="signal peptide" evidence="2">
    <location>
        <begin position="1"/>
        <end position="26"/>
    </location>
</feature>